<dbReference type="RefSeq" id="WP_016125301.1">
    <property type="nucleotide sequence ID" value="NZ_KB976259.1"/>
</dbReference>
<protein>
    <recommendedName>
        <fullName evidence="3">C1q domain-containing protein</fullName>
    </recommendedName>
</protein>
<proteinExistence type="predicted"/>
<dbReference type="AlphaFoldDB" id="A0A9W5PXD2"/>
<evidence type="ECO:0008006" key="3">
    <source>
        <dbReference type="Google" id="ProtNLM"/>
    </source>
</evidence>
<dbReference type="Proteomes" id="UP000014023">
    <property type="component" value="Unassembled WGS sequence"/>
</dbReference>
<comment type="caution">
    <text evidence="1">The sequence shown here is derived from an EMBL/GenBank/DDBJ whole genome shotgun (WGS) entry which is preliminary data.</text>
</comment>
<name>A0A9W5PXD2_BACCE</name>
<organism evidence="1 2">
    <name type="scientific">Bacillus cereus VD196</name>
    <dbReference type="NCBI Taxonomy" id="1053243"/>
    <lineage>
        <taxon>Bacteria</taxon>
        <taxon>Bacillati</taxon>
        <taxon>Bacillota</taxon>
        <taxon>Bacilli</taxon>
        <taxon>Bacillales</taxon>
        <taxon>Bacillaceae</taxon>
        <taxon>Bacillus</taxon>
        <taxon>Bacillus cereus group</taxon>
    </lineage>
</organism>
<evidence type="ECO:0000313" key="2">
    <source>
        <dbReference type="Proteomes" id="UP000014023"/>
    </source>
</evidence>
<gene>
    <name evidence="1" type="ORF">IKE_06463</name>
</gene>
<dbReference type="InterPro" id="IPR008983">
    <property type="entry name" value="Tumour_necrosis_fac-like_dom"/>
</dbReference>
<dbReference type="Gene3D" id="2.60.120.40">
    <property type="match status" value="1"/>
</dbReference>
<dbReference type="SUPFAM" id="SSF49842">
    <property type="entry name" value="TNF-like"/>
    <property type="match status" value="1"/>
</dbReference>
<reference evidence="1 2" key="1">
    <citation type="submission" date="2012-12" db="EMBL/GenBank/DDBJ databases">
        <title>The Genome Sequence of Bacillus cereus VD196.</title>
        <authorList>
            <consortium name="The Broad Institute Genome Sequencing Platform"/>
            <consortium name="The Broad Institute Genome Sequencing Center for Infectious Disease"/>
            <person name="Feldgarden M."/>
            <person name="Van der Auwera G.A."/>
            <person name="Mahillon J."/>
            <person name="Duprez V."/>
            <person name="Timmery S."/>
            <person name="Mattelet C."/>
            <person name="Dierick K."/>
            <person name="Sun M."/>
            <person name="Yu Z."/>
            <person name="Zhu L."/>
            <person name="Hu X."/>
            <person name="Shank E.B."/>
            <person name="Swiecicka I."/>
            <person name="Hansen B.M."/>
            <person name="Andrup L."/>
            <person name="Walker B."/>
            <person name="Young S.K."/>
            <person name="Zeng Q."/>
            <person name="Gargeya S."/>
            <person name="Fitzgerald M."/>
            <person name="Haas B."/>
            <person name="Abouelleil A."/>
            <person name="Alvarado L."/>
            <person name="Arachchi H.M."/>
            <person name="Berlin A.M."/>
            <person name="Chapman S.B."/>
            <person name="Dewar J."/>
            <person name="Goldberg J."/>
            <person name="Griggs A."/>
            <person name="Gujja S."/>
            <person name="Hansen M."/>
            <person name="Howarth C."/>
            <person name="Imamovic A."/>
            <person name="Larimer J."/>
            <person name="McCowan C."/>
            <person name="Murphy C."/>
            <person name="Neiman D."/>
            <person name="Pearson M."/>
            <person name="Priest M."/>
            <person name="Roberts A."/>
            <person name="Saif S."/>
            <person name="Shea T."/>
            <person name="Sisk P."/>
            <person name="Sykes S."/>
            <person name="Wortman J."/>
            <person name="Nusbaum C."/>
            <person name="Birren B."/>
        </authorList>
    </citation>
    <scope>NUCLEOTIDE SEQUENCE [LARGE SCALE GENOMIC DNA]</scope>
    <source>
        <strain evidence="1 2">VD196</strain>
    </source>
</reference>
<accession>A0A9W5PXD2</accession>
<sequence>MFSKNRHFNPYNLCNPCAFPPIQAQAEPRSAFRAANAATTQSVGPADLTQIAYPNKVFDLNNEYDPITSTFTPKQDGIYLIIASLSFNPNVPSNYSLRMFIDINRETAAAADNDFFGEEVTVTSNLLNVSTITQLSRNDNVQILAQATVDGITVPDQIFMHFEAVRFPFLI</sequence>
<dbReference type="EMBL" id="AHFL01000103">
    <property type="protein sequence ID" value="EOO56609.1"/>
    <property type="molecule type" value="Genomic_DNA"/>
</dbReference>
<evidence type="ECO:0000313" key="1">
    <source>
        <dbReference type="EMBL" id="EOO56609.1"/>
    </source>
</evidence>